<dbReference type="Proteomes" id="UP000193498">
    <property type="component" value="Unassembled WGS sequence"/>
</dbReference>
<reference evidence="1 2" key="1">
    <citation type="submission" date="2016-07" db="EMBL/GenBank/DDBJ databases">
        <title>Pervasive Adenine N6-methylation of Active Genes in Fungi.</title>
        <authorList>
            <consortium name="DOE Joint Genome Institute"/>
            <person name="Mondo S.J."/>
            <person name="Dannebaum R.O."/>
            <person name="Kuo R.C."/>
            <person name="Labutti K."/>
            <person name="Haridas S."/>
            <person name="Kuo A."/>
            <person name="Salamov A."/>
            <person name="Ahrendt S.R."/>
            <person name="Lipzen A."/>
            <person name="Sullivan W."/>
            <person name="Andreopoulos W.B."/>
            <person name="Clum A."/>
            <person name="Lindquist E."/>
            <person name="Daum C."/>
            <person name="Ramamoorthy G.K."/>
            <person name="Gryganskyi A."/>
            <person name="Culley D."/>
            <person name="Magnuson J.K."/>
            <person name="James T.Y."/>
            <person name="O'Malley M.A."/>
            <person name="Stajich J.E."/>
            <person name="Spatafora J.W."/>
            <person name="Visel A."/>
            <person name="Grigoriev I.V."/>
        </authorList>
    </citation>
    <scope>NUCLEOTIDE SEQUENCE [LARGE SCALE GENOMIC DNA]</scope>
    <source>
        <strain evidence="1 2">CBS 931.73</strain>
    </source>
</reference>
<organism evidence="1 2">
    <name type="scientific">Basidiobolus meristosporus CBS 931.73</name>
    <dbReference type="NCBI Taxonomy" id="1314790"/>
    <lineage>
        <taxon>Eukaryota</taxon>
        <taxon>Fungi</taxon>
        <taxon>Fungi incertae sedis</taxon>
        <taxon>Zoopagomycota</taxon>
        <taxon>Entomophthoromycotina</taxon>
        <taxon>Basidiobolomycetes</taxon>
        <taxon>Basidiobolales</taxon>
        <taxon>Basidiobolaceae</taxon>
        <taxon>Basidiobolus</taxon>
    </lineage>
</organism>
<evidence type="ECO:0000313" key="1">
    <source>
        <dbReference type="EMBL" id="ORX80603.1"/>
    </source>
</evidence>
<dbReference type="AlphaFoldDB" id="A0A1Y1X488"/>
<gene>
    <name evidence="1" type="ORF">K493DRAFT_97422</name>
</gene>
<protein>
    <submittedName>
        <fullName evidence="1">Uncharacterized protein</fullName>
    </submittedName>
</protein>
<evidence type="ECO:0000313" key="2">
    <source>
        <dbReference type="Proteomes" id="UP000193498"/>
    </source>
</evidence>
<comment type="caution">
    <text evidence="1">The sequence shown here is derived from an EMBL/GenBank/DDBJ whole genome shotgun (WGS) entry which is preliminary data.</text>
</comment>
<dbReference type="EMBL" id="MCFE01000734">
    <property type="protein sequence ID" value="ORX80603.1"/>
    <property type="molecule type" value="Genomic_DNA"/>
</dbReference>
<accession>A0A1Y1X488</accession>
<dbReference type="InParanoid" id="A0A1Y1X488"/>
<name>A0A1Y1X488_9FUNG</name>
<proteinExistence type="predicted"/>
<keyword evidence="2" id="KW-1185">Reference proteome</keyword>
<sequence>MNRRHDLPKPCGLGAKHSLPLVSSTAYQIDVGSTGLVGPMVRNGLTLMADEASKGVMFTTRSDATTGISFGRLVQSCLDLIRTPVRTQRQPHPRPIRGLCVSSQSVRDVLEMVRAVAQPRMGDSNGREHSTSLLRGTQLAAPRSARVNQLTCPPR</sequence>